<reference evidence="4" key="1">
    <citation type="submission" date="2020-08" db="EMBL/GenBank/DDBJ databases">
        <title>Multicomponent nature underlies the extraordinary mechanical properties of spider dragline silk.</title>
        <authorList>
            <person name="Kono N."/>
            <person name="Nakamura H."/>
            <person name="Mori M."/>
            <person name="Yoshida Y."/>
            <person name="Ohtoshi R."/>
            <person name="Malay A.D."/>
            <person name="Moran D.A.P."/>
            <person name="Tomita M."/>
            <person name="Numata K."/>
            <person name="Arakawa K."/>
        </authorList>
    </citation>
    <scope>NUCLEOTIDE SEQUENCE</scope>
</reference>
<dbReference type="PANTHER" id="PTHR21501">
    <property type="entry name" value="PROTEIN FAM-161"/>
    <property type="match status" value="1"/>
</dbReference>
<sequence length="653" mass="76050">MNLNSKHSTYSIPVIFPDQTEDIRNIEVTANKALKNIQNLYNEIMTPKIYPDVEYELCASDNSSESSASSNVHDRKQHTNATKQSSVELCDNCRKVISYCTSSHKRPFCNGVRNDSQVQGFCRKPYHQERSNSYPQEQQFRRDFHHRKQSSANLNKQYNQKNFNHIEQSNHNIEPQCQTKSNQEEQSGHYSTESDQATSHHHYQKSYHQHPHNGRNSHDLEQSSHHQAASSLIDSESNSYGSFIFQNAKHSKPKFKITIPKPFSLTVENVKRQEAKELKISKLREEFNYQIEKELNVKFAPKPVPKHVHLPLYGEMIKKSEMKKTERKEKCIEILNEKTKPFNLSTNIKSGISKSKSTSNLDESNKNFKAKPIPKNILSESVSQNLKNKEEIRKLLIAQRAEEMLRKSSLPFSPKPIPRSHSLFSFSDCPKNSSINVTKQTIEAITKRLYTVKCQETIENWNSKVLQNDLWSNESKDDKQNSSKDSFKKKHYPKSALPFNNFPVRMTTGATLRDNRIRADIEMRKRREDKDETIREEIARRRREILKNIWPRLKSIEPSFDPEKDIEEKVKSFRASQKSREKEYEKELQEMMKRVSKQFLLIERQSKEKREKTDESSESDNEISDKESDSDIESNHSDEAESSLSAASEKTNS</sequence>
<name>A0A8X6U3P8_NEPPI</name>
<feature type="compositionally biased region" description="Polar residues" evidence="3">
    <location>
        <begin position="188"/>
        <end position="197"/>
    </location>
</feature>
<comment type="caution">
    <text evidence="4">The sequence shown here is derived from an EMBL/GenBank/DDBJ whole genome shotgun (WGS) entry which is preliminary data.</text>
</comment>
<proteinExistence type="inferred from homology"/>
<feature type="compositionally biased region" description="Basic and acidic residues" evidence="3">
    <location>
        <begin position="578"/>
        <end position="593"/>
    </location>
</feature>
<evidence type="ECO:0000256" key="3">
    <source>
        <dbReference type="SAM" id="MobiDB-lite"/>
    </source>
</evidence>
<feature type="compositionally biased region" description="Basic and acidic residues" evidence="3">
    <location>
        <begin position="604"/>
        <end position="615"/>
    </location>
</feature>
<dbReference type="EMBL" id="BMAW01021184">
    <property type="protein sequence ID" value="GFT71761.1"/>
    <property type="molecule type" value="Genomic_DNA"/>
</dbReference>
<dbReference type="AlphaFoldDB" id="A0A8X6U3P8"/>
<dbReference type="OrthoDB" id="2150121at2759"/>
<dbReference type="PANTHER" id="PTHR21501:SF1">
    <property type="entry name" value="PROTEIN FAM-161"/>
    <property type="match status" value="1"/>
</dbReference>
<dbReference type="Pfam" id="PF10595">
    <property type="entry name" value="FAM161A_B"/>
    <property type="match status" value="1"/>
</dbReference>
<feature type="compositionally biased region" description="Basic and acidic residues" evidence="3">
    <location>
        <begin position="474"/>
        <end position="486"/>
    </location>
</feature>
<dbReference type="GO" id="GO:0005929">
    <property type="term" value="C:cilium"/>
    <property type="evidence" value="ECO:0007669"/>
    <property type="project" value="TreeGrafter"/>
</dbReference>
<dbReference type="Proteomes" id="UP000887013">
    <property type="component" value="Unassembled WGS sequence"/>
</dbReference>
<feature type="compositionally biased region" description="Basic and acidic residues" evidence="3">
    <location>
        <begin position="623"/>
        <end position="639"/>
    </location>
</feature>
<feature type="region of interest" description="Disordered" evidence="3">
    <location>
        <begin position="472"/>
        <end position="492"/>
    </location>
</feature>
<gene>
    <name evidence="4" type="primary">NCL1_35087</name>
    <name evidence="4" type="ORF">NPIL_352551</name>
</gene>
<evidence type="ECO:0000313" key="4">
    <source>
        <dbReference type="EMBL" id="GFT71761.1"/>
    </source>
</evidence>
<feature type="compositionally biased region" description="Basic residues" evidence="3">
    <location>
        <begin position="199"/>
        <end position="215"/>
    </location>
</feature>
<keyword evidence="2" id="KW-0175">Coiled coil</keyword>
<comment type="similarity">
    <text evidence="1">Belongs to the FAM161 family.</text>
</comment>
<evidence type="ECO:0000313" key="5">
    <source>
        <dbReference type="Proteomes" id="UP000887013"/>
    </source>
</evidence>
<dbReference type="InterPro" id="IPR051655">
    <property type="entry name" value="FAM161"/>
</dbReference>
<feature type="compositionally biased region" description="Low complexity" evidence="3">
    <location>
        <begin position="642"/>
        <end position="653"/>
    </location>
</feature>
<protein>
    <submittedName>
        <fullName evidence="4">Uncharacterized protein</fullName>
    </submittedName>
</protein>
<accession>A0A8X6U3P8</accession>
<dbReference type="InterPro" id="IPR019579">
    <property type="entry name" value="FAM161A/B"/>
</dbReference>
<evidence type="ECO:0000256" key="1">
    <source>
        <dbReference type="ARBA" id="ARBA00006663"/>
    </source>
</evidence>
<feature type="region of interest" description="Disordered" evidence="3">
    <location>
        <begin position="177"/>
        <end position="233"/>
    </location>
</feature>
<feature type="region of interest" description="Disordered" evidence="3">
    <location>
        <begin position="64"/>
        <end position="84"/>
    </location>
</feature>
<dbReference type="GO" id="GO:0044782">
    <property type="term" value="P:cilium organization"/>
    <property type="evidence" value="ECO:0007669"/>
    <property type="project" value="TreeGrafter"/>
</dbReference>
<organism evidence="4 5">
    <name type="scientific">Nephila pilipes</name>
    <name type="common">Giant wood spider</name>
    <name type="synonym">Nephila maculata</name>
    <dbReference type="NCBI Taxonomy" id="299642"/>
    <lineage>
        <taxon>Eukaryota</taxon>
        <taxon>Metazoa</taxon>
        <taxon>Ecdysozoa</taxon>
        <taxon>Arthropoda</taxon>
        <taxon>Chelicerata</taxon>
        <taxon>Arachnida</taxon>
        <taxon>Araneae</taxon>
        <taxon>Araneomorphae</taxon>
        <taxon>Entelegynae</taxon>
        <taxon>Araneoidea</taxon>
        <taxon>Nephilidae</taxon>
        <taxon>Nephila</taxon>
    </lineage>
</organism>
<keyword evidence="5" id="KW-1185">Reference proteome</keyword>
<dbReference type="GO" id="GO:0005856">
    <property type="term" value="C:cytoskeleton"/>
    <property type="evidence" value="ECO:0007669"/>
    <property type="project" value="UniProtKB-ARBA"/>
</dbReference>
<feature type="region of interest" description="Disordered" evidence="3">
    <location>
        <begin position="566"/>
        <end position="653"/>
    </location>
</feature>
<evidence type="ECO:0000256" key="2">
    <source>
        <dbReference type="ARBA" id="ARBA00023054"/>
    </source>
</evidence>